<organism evidence="3 4">
    <name type="scientific">Pontibacter populi</name>
    <dbReference type="NCBI Taxonomy" id="890055"/>
    <lineage>
        <taxon>Bacteria</taxon>
        <taxon>Pseudomonadati</taxon>
        <taxon>Bacteroidota</taxon>
        <taxon>Cytophagia</taxon>
        <taxon>Cytophagales</taxon>
        <taxon>Hymenobacteraceae</taxon>
        <taxon>Pontibacter</taxon>
    </lineage>
</organism>
<sequence>MKKVLTIVLVAVLTIVGQAAIAQGNSNARSKRPEFVNEKHRAHAGWKREKAYAKHNKKYKKHDRDDDDRWERDEDRRRDDDRRVERDYPWERTAEQRRVEERRREEEKRRVEERKREDERRTPRTIRDVVFERTGRSN</sequence>
<keyword evidence="2" id="KW-0732">Signal</keyword>
<dbReference type="RefSeq" id="WP_199108890.1">
    <property type="nucleotide sequence ID" value="NZ_JAHWXQ010000001.1"/>
</dbReference>
<proteinExistence type="predicted"/>
<keyword evidence="4" id="KW-1185">Reference proteome</keyword>
<feature type="signal peptide" evidence="2">
    <location>
        <begin position="1"/>
        <end position="22"/>
    </location>
</feature>
<evidence type="ECO:0000256" key="2">
    <source>
        <dbReference type="SAM" id="SignalP"/>
    </source>
</evidence>
<feature type="chain" id="PRO_5046898522" evidence="2">
    <location>
        <begin position="23"/>
        <end position="138"/>
    </location>
</feature>
<evidence type="ECO:0000256" key="1">
    <source>
        <dbReference type="SAM" id="MobiDB-lite"/>
    </source>
</evidence>
<protein>
    <submittedName>
        <fullName evidence="3">Uncharacterized protein</fullName>
    </submittedName>
</protein>
<feature type="compositionally biased region" description="Basic and acidic residues" evidence="1">
    <location>
        <begin position="62"/>
        <end position="138"/>
    </location>
</feature>
<accession>A0ABS6X911</accession>
<feature type="region of interest" description="Disordered" evidence="1">
    <location>
        <begin position="25"/>
        <end position="138"/>
    </location>
</feature>
<dbReference type="EMBL" id="JAHWXQ010000001">
    <property type="protein sequence ID" value="MBW3364397.1"/>
    <property type="molecule type" value="Genomic_DNA"/>
</dbReference>
<name>A0ABS6X911_9BACT</name>
<reference evidence="3 4" key="1">
    <citation type="submission" date="2021-07" db="EMBL/GenBank/DDBJ databases">
        <authorList>
            <person name="Kim M.K."/>
        </authorList>
    </citation>
    <scope>NUCLEOTIDE SEQUENCE [LARGE SCALE GENOMIC DNA]</scope>
    <source>
        <strain evidence="3 4">HLY7-15</strain>
    </source>
</reference>
<gene>
    <name evidence="3" type="ORF">KYK27_05045</name>
</gene>
<dbReference type="Proteomes" id="UP000774935">
    <property type="component" value="Unassembled WGS sequence"/>
</dbReference>
<comment type="caution">
    <text evidence="3">The sequence shown here is derived from an EMBL/GenBank/DDBJ whole genome shotgun (WGS) entry which is preliminary data.</text>
</comment>
<evidence type="ECO:0000313" key="4">
    <source>
        <dbReference type="Proteomes" id="UP000774935"/>
    </source>
</evidence>
<evidence type="ECO:0000313" key="3">
    <source>
        <dbReference type="EMBL" id="MBW3364397.1"/>
    </source>
</evidence>